<dbReference type="EMBL" id="PFEQ01000014">
    <property type="protein sequence ID" value="PJE73914.1"/>
    <property type="molecule type" value="Genomic_DNA"/>
</dbReference>
<sequence length="220" mass="24999">MRRTLTCKRQKKEIMSTDNVVGITLGEVKGLFADLMEKLSSETAHEWVAALKLFLKKQDPWPVAKVKEVVQRVSDLLKYLSTHSLPKVGESIARDKFVVNTKNGAELKISYLGDNFQKWFLDKVEKDVSGCEMKVSKLLKNSPDKPILDELADKAENALAHVYEFLKTADKGVWYIFYVKDVNDRLRAVNADWDVDGWHVGADSVGDRYERNAGNHVVSR</sequence>
<comment type="caution">
    <text evidence="1">The sequence shown here is derived from an EMBL/GenBank/DDBJ whole genome shotgun (WGS) entry which is preliminary data.</text>
</comment>
<name>A0A2M8LBD6_9BACT</name>
<evidence type="ECO:0000313" key="2">
    <source>
        <dbReference type="Proteomes" id="UP000228700"/>
    </source>
</evidence>
<dbReference type="Proteomes" id="UP000228700">
    <property type="component" value="Unassembled WGS sequence"/>
</dbReference>
<dbReference type="AlphaFoldDB" id="A0A2M8LBD6"/>
<organism evidence="1 2">
    <name type="scientific">Candidatus Taylorbacteria bacterium CG10_big_fil_rev_8_21_14_0_10_41_48</name>
    <dbReference type="NCBI Taxonomy" id="1975024"/>
    <lineage>
        <taxon>Bacteria</taxon>
        <taxon>Candidatus Tayloriibacteriota</taxon>
    </lineage>
</organism>
<proteinExistence type="predicted"/>
<accession>A0A2M8LBD6</accession>
<gene>
    <name evidence="1" type="ORF">COV01_03675</name>
</gene>
<evidence type="ECO:0000313" key="1">
    <source>
        <dbReference type="EMBL" id="PJE73914.1"/>
    </source>
</evidence>
<protein>
    <submittedName>
        <fullName evidence="1">Uncharacterized protein</fullName>
    </submittedName>
</protein>
<reference evidence="2" key="1">
    <citation type="submission" date="2017-09" db="EMBL/GenBank/DDBJ databases">
        <title>Depth-based differentiation of microbial function through sediment-hosted aquifers and enrichment of novel symbionts in the deep terrestrial subsurface.</title>
        <authorList>
            <person name="Probst A.J."/>
            <person name="Ladd B."/>
            <person name="Jarett J.K."/>
            <person name="Geller-Mcgrath D.E."/>
            <person name="Sieber C.M.K."/>
            <person name="Emerson J.B."/>
            <person name="Anantharaman K."/>
            <person name="Thomas B.C."/>
            <person name="Malmstrom R."/>
            <person name="Stieglmeier M."/>
            <person name="Klingl A."/>
            <person name="Woyke T."/>
            <person name="Ryan C.M."/>
            <person name="Banfield J.F."/>
        </authorList>
    </citation>
    <scope>NUCLEOTIDE SEQUENCE [LARGE SCALE GENOMIC DNA]</scope>
</reference>